<dbReference type="EMBL" id="CATOUU010000825">
    <property type="protein sequence ID" value="CAI9951623.1"/>
    <property type="molecule type" value="Genomic_DNA"/>
</dbReference>
<dbReference type="Proteomes" id="UP001642409">
    <property type="component" value="Unassembled WGS sequence"/>
</dbReference>
<name>A0AA86Q5M4_9EUKA</name>
<reference evidence="1" key="1">
    <citation type="submission" date="2023-06" db="EMBL/GenBank/DDBJ databases">
        <authorList>
            <person name="Kurt Z."/>
        </authorList>
    </citation>
    <scope>NUCLEOTIDE SEQUENCE</scope>
</reference>
<organism evidence="1">
    <name type="scientific">Hexamita inflata</name>
    <dbReference type="NCBI Taxonomy" id="28002"/>
    <lineage>
        <taxon>Eukaryota</taxon>
        <taxon>Metamonada</taxon>
        <taxon>Diplomonadida</taxon>
        <taxon>Hexamitidae</taxon>
        <taxon>Hexamitinae</taxon>
        <taxon>Hexamita</taxon>
    </lineage>
</organism>
<keyword evidence="3" id="KW-1185">Reference proteome</keyword>
<reference evidence="2 3" key="2">
    <citation type="submission" date="2024-07" db="EMBL/GenBank/DDBJ databases">
        <authorList>
            <person name="Akdeniz Z."/>
        </authorList>
    </citation>
    <scope>NUCLEOTIDE SEQUENCE [LARGE SCALE GENOMIC DNA]</scope>
</reference>
<evidence type="ECO:0000313" key="2">
    <source>
        <dbReference type="EMBL" id="CAL6007054.1"/>
    </source>
</evidence>
<proteinExistence type="predicted"/>
<gene>
    <name evidence="2" type="ORF">HINF_LOCUS20450</name>
    <name evidence="1" type="ORF">HINF_LOCUS39268</name>
</gene>
<comment type="caution">
    <text evidence="1">The sequence shown here is derived from an EMBL/GenBank/DDBJ whole genome shotgun (WGS) entry which is preliminary data.</text>
</comment>
<sequence length="114" mass="12754">MSYCKAPISGRVGAICGISHSIQSTNRFSASAQTKARYSSSSKQYSTTVSILDTSQYPFQTSSKLQTSLNFQKTERRKRNLGSNFQANLNLLPGFRIRTYTYPSLCTVQNHQSK</sequence>
<evidence type="ECO:0000313" key="3">
    <source>
        <dbReference type="Proteomes" id="UP001642409"/>
    </source>
</evidence>
<dbReference type="EMBL" id="CAXDID020000055">
    <property type="protein sequence ID" value="CAL6007054.1"/>
    <property type="molecule type" value="Genomic_DNA"/>
</dbReference>
<dbReference type="AlphaFoldDB" id="A0AA86Q5M4"/>
<accession>A0AA86Q5M4</accession>
<protein>
    <submittedName>
        <fullName evidence="2">Hypothetical_protein</fullName>
    </submittedName>
</protein>
<evidence type="ECO:0000313" key="1">
    <source>
        <dbReference type="EMBL" id="CAI9951623.1"/>
    </source>
</evidence>